<accession>A0A081BE88</accession>
<reference evidence="1 2" key="1">
    <citation type="submission" date="2014-07" db="EMBL/GenBank/DDBJ databases">
        <title>Tepidicaulis marinum gen. nov., sp. nov., a novel marine bacterium denitrifying nitrate to nitrous oxide strictly under microaerobic conditions.</title>
        <authorList>
            <person name="Takeuchi M."/>
            <person name="Yamagishi T."/>
            <person name="Kamagata Y."/>
            <person name="Oshima K."/>
            <person name="Hattori M."/>
            <person name="Katayama T."/>
            <person name="Hanada S."/>
            <person name="Tamaki H."/>
            <person name="Marumo K."/>
            <person name="Maeda H."/>
            <person name="Nedachi M."/>
            <person name="Iwasaki W."/>
            <person name="Suwa Y."/>
            <person name="Sakata S."/>
        </authorList>
    </citation>
    <scope>NUCLEOTIDE SEQUENCE [LARGE SCALE GENOMIC DNA]</scope>
    <source>
        <strain evidence="1 2">MA2</strain>
    </source>
</reference>
<dbReference type="Pfam" id="PF00480">
    <property type="entry name" value="ROK"/>
    <property type="match status" value="1"/>
</dbReference>
<dbReference type="Proteomes" id="UP000028702">
    <property type="component" value="Unassembled WGS sequence"/>
</dbReference>
<keyword evidence="1" id="KW-0418">Kinase</keyword>
<evidence type="ECO:0000313" key="1">
    <source>
        <dbReference type="EMBL" id="GAK46356.1"/>
    </source>
</evidence>
<protein>
    <submittedName>
        <fullName evidence="1">Transcriptional regulator/sugar kinase</fullName>
    </submittedName>
</protein>
<dbReference type="InterPro" id="IPR043129">
    <property type="entry name" value="ATPase_NBD"/>
</dbReference>
<dbReference type="eggNOG" id="COG1940">
    <property type="taxonomic scope" value="Bacteria"/>
</dbReference>
<dbReference type="STRING" id="1333998.M2A_2855"/>
<dbReference type="SUPFAM" id="SSF53067">
    <property type="entry name" value="Actin-like ATPase domain"/>
    <property type="match status" value="1"/>
</dbReference>
<organism evidence="1 2">
    <name type="scientific">Tepidicaulis marinus</name>
    <dbReference type="NCBI Taxonomy" id="1333998"/>
    <lineage>
        <taxon>Bacteria</taxon>
        <taxon>Pseudomonadati</taxon>
        <taxon>Pseudomonadota</taxon>
        <taxon>Alphaproteobacteria</taxon>
        <taxon>Hyphomicrobiales</taxon>
        <taxon>Parvibaculaceae</taxon>
        <taxon>Tepidicaulis</taxon>
    </lineage>
</organism>
<dbReference type="CDD" id="cd24066">
    <property type="entry name" value="ASKHA_NBD_ROK_EcFRK-like"/>
    <property type="match status" value="1"/>
</dbReference>
<keyword evidence="1" id="KW-0808">Transferase</keyword>
<dbReference type="PANTHER" id="PTHR18964">
    <property type="entry name" value="ROK (REPRESSOR, ORF, KINASE) FAMILY"/>
    <property type="match status" value="1"/>
</dbReference>
<dbReference type="AlphaFoldDB" id="A0A081BE88"/>
<sequence length="304" mass="31420">MRIGIDLGGTKIEGILLAPDGRVLARERRETPRGDYPATLEAVAALCAALKKQAGGKATIGIGMPGAPSPATGLIKNANSTWLIGKPLQTDLEASLGQPVRLANDADCFALSEAADGAGAGARSLFGVILGTGVGGGLVYEGRLINGPNAIAGEWGHNPLPAPQEAELPGPGCYCGRQGCIETWLSGPGLAEDHFRLTGEKAEPHELASRAASGDPAAEATLARYADRLARALAGVINIFDPEVIVLGGGLSNLTFLYEAVPARWARYIFSDQVATRLKPNLHGDSSGVRGAAWLWSEAEAAAL</sequence>
<dbReference type="RefSeq" id="WP_045448867.1">
    <property type="nucleotide sequence ID" value="NZ_BBIO01000018.1"/>
</dbReference>
<dbReference type="InterPro" id="IPR000600">
    <property type="entry name" value="ROK"/>
</dbReference>
<gene>
    <name evidence="1" type="ORF">M2A_2855</name>
</gene>
<dbReference type="InterPro" id="IPR049874">
    <property type="entry name" value="ROK_cs"/>
</dbReference>
<evidence type="ECO:0000313" key="2">
    <source>
        <dbReference type="Proteomes" id="UP000028702"/>
    </source>
</evidence>
<name>A0A081BE88_9HYPH</name>
<dbReference type="PANTHER" id="PTHR18964:SF174">
    <property type="entry name" value="D-ALLOSE KINASE-RELATED"/>
    <property type="match status" value="1"/>
</dbReference>
<dbReference type="EMBL" id="BBIO01000018">
    <property type="protein sequence ID" value="GAK46356.1"/>
    <property type="molecule type" value="Genomic_DNA"/>
</dbReference>
<dbReference type="Gene3D" id="3.30.420.40">
    <property type="match status" value="2"/>
</dbReference>
<comment type="caution">
    <text evidence="1">The sequence shown here is derived from an EMBL/GenBank/DDBJ whole genome shotgun (WGS) entry which is preliminary data.</text>
</comment>
<proteinExistence type="predicted"/>
<dbReference type="PROSITE" id="PS01125">
    <property type="entry name" value="ROK"/>
    <property type="match status" value="1"/>
</dbReference>
<dbReference type="GO" id="GO:0004396">
    <property type="term" value="F:hexokinase activity"/>
    <property type="evidence" value="ECO:0007669"/>
    <property type="project" value="TreeGrafter"/>
</dbReference>
<keyword evidence="2" id="KW-1185">Reference proteome</keyword>